<dbReference type="Gene3D" id="3.40.630.30">
    <property type="match status" value="1"/>
</dbReference>
<feature type="domain" description="N-acetyltransferase" evidence="3">
    <location>
        <begin position="2"/>
        <end position="146"/>
    </location>
</feature>
<dbReference type="Pfam" id="PF00583">
    <property type="entry name" value="Acetyltransf_1"/>
    <property type="match status" value="1"/>
</dbReference>
<dbReference type="InterPro" id="IPR000182">
    <property type="entry name" value="GNAT_dom"/>
</dbReference>
<dbReference type="InterPro" id="IPR016181">
    <property type="entry name" value="Acyl_CoA_acyltransferase"/>
</dbReference>
<dbReference type="EC" id="2.3.1.-" evidence="4"/>
<keyword evidence="1 4" id="KW-0808">Transferase</keyword>
<dbReference type="PANTHER" id="PTHR43877">
    <property type="entry name" value="AMINOALKYLPHOSPHONATE N-ACETYLTRANSFERASE-RELATED-RELATED"/>
    <property type="match status" value="1"/>
</dbReference>
<evidence type="ECO:0000313" key="5">
    <source>
        <dbReference type="Proteomes" id="UP000823849"/>
    </source>
</evidence>
<reference evidence="4" key="2">
    <citation type="submission" date="2021-04" db="EMBL/GenBank/DDBJ databases">
        <authorList>
            <person name="Gilroy R."/>
        </authorList>
    </citation>
    <scope>NUCLEOTIDE SEQUENCE</scope>
    <source>
        <strain evidence="4">CHK185-5351</strain>
    </source>
</reference>
<keyword evidence="2 4" id="KW-0012">Acyltransferase</keyword>
<gene>
    <name evidence="4" type="ORF">H9705_09315</name>
</gene>
<evidence type="ECO:0000313" key="4">
    <source>
        <dbReference type="EMBL" id="HJC16000.1"/>
    </source>
</evidence>
<dbReference type="Proteomes" id="UP000823849">
    <property type="component" value="Unassembled WGS sequence"/>
</dbReference>
<evidence type="ECO:0000259" key="3">
    <source>
        <dbReference type="PROSITE" id="PS51186"/>
    </source>
</evidence>
<dbReference type="PROSITE" id="PS51186">
    <property type="entry name" value="GNAT"/>
    <property type="match status" value="1"/>
</dbReference>
<proteinExistence type="predicted"/>
<dbReference type="AlphaFoldDB" id="A0A9D2SMW8"/>
<dbReference type="GO" id="GO:0016747">
    <property type="term" value="F:acyltransferase activity, transferring groups other than amino-acyl groups"/>
    <property type="evidence" value="ECO:0007669"/>
    <property type="project" value="InterPro"/>
</dbReference>
<comment type="caution">
    <text evidence="4">The sequence shown here is derived from an EMBL/GenBank/DDBJ whole genome shotgun (WGS) entry which is preliminary data.</text>
</comment>
<organism evidence="4 5">
    <name type="scientific">Candidatus Fusicatenibacter intestinigallinarum</name>
    <dbReference type="NCBI Taxonomy" id="2838598"/>
    <lineage>
        <taxon>Bacteria</taxon>
        <taxon>Bacillati</taxon>
        <taxon>Bacillota</taxon>
        <taxon>Clostridia</taxon>
        <taxon>Lachnospirales</taxon>
        <taxon>Lachnospiraceae</taxon>
        <taxon>Fusicatenibacter</taxon>
    </lineage>
</organism>
<accession>A0A9D2SMW8</accession>
<evidence type="ECO:0000256" key="1">
    <source>
        <dbReference type="ARBA" id="ARBA00022679"/>
    </source>
</evidence>
<protein>
    <submittedName>
        <fullName evidence="4">GNAT family N-acetyltransferase</fullName>
        <ecNumber evidence="4">2.3.1.-</ecNumber>
    </submittedName>
</protein>
<dbReference type="PIRSF" id="PIRSF037663">
    <property type="entry name" value="Acetyltransf_GNAT_prd"/>
    <property type="match status" value="1"/>
</dbReference>
<sequence length="147" mass="16839">MERIRTMTMEDYEAVYDLWIHTPGMGLNTLDDSRDGIGKYLRRNPSTCFVAEEDGTVTGALIAGHDGRRGYIYHLAVRQQYRKRGIGKRLTEAAMEALEKEGIHKVSLVAFKRNDVGNGFWEAQGFSVREDLVYRNKGIHELQRMDT</sequence>
<dbReference type="InterPro" id="IPR017255">
    <property type="entry name" value="AcTrfase_GNAT_prd"/>
</dbReference>
<dbReference type="PANTHER" id="PTHR43877:SF1">
    <property type="entry name" value="ACETYLTRANSFERASE"/>
    <property type="match status" value="1"/>
</dbReference>
<evidence type="ECO:0000256" key="2">
    <source>
        <dbReference type="ARBA" id="ARBA00023315"/>
    </source>
</evidence>
<dbReference type="InterPro" id="IPR050832">
    <property type="entry name" value="Bact_Acetyltransf"/>
</dbReference>
<reference evidence="4" key="1">
    <citation type="journal article" date="2021" name="PeerJ">
        <title>Extensive microbial diversity within the chicken gut microbiome revealed by metagenomics and culture.</title>
        <authorList>
            <person name="Gilroy R."/>
            <person name="Ravi A."/>
            <person name="Getino M."/>
            <person name="Pursley I."/>
            <person name="Horton D.L."/>
            <person name="Alikhan N.F."/>
            <person name="Baker D."/>
            <person name="Gharbi K."/>
            <person name="Hall N."/>
            <person name="Watson M."/>
            <person name="Adriaenssens E.M."/>
            <person name="Foster-Nyarko E."/>
            <person name="Jarju S."/>
            <person name="Secka A."/>
            <person name="Antonio M."/>
            <person name="Oren A."/>
            <person name="Chaudhuri R.R."/>
            <person name="La Ragione R."/>
            <person name="Hildebrand F."/>
            <person name="Pallen M.J."/>
        </authorList>
    </citation>
    <scope>NUCLEOTIDE SEQUENCE</scope>
    <source>
        <strain evidence="4">CHK185-5351</strain>
    </source>
</reference>
<name>A0A9D2SMW8_9FIRM</name>
<dbReference type="CDD" id="cd04301">
    <property type="entry name" value="NAT_SF"/>
    <property type="match status" value="1"/>
</dbReference>
<dbReference type="SUPFAM" id="SSF55729">
    <property type="entry name" value="Acyl-CoA N-acyltransferases (Nat)"/>
    <property type="match status" value="1"/>
</dbReference>
<dbReference type="EMBL" id="DWWU01000038">
    <property type="protein sequence ID" value="HJC16000.1"/>
    <property type="molecule type" value="Genomic_DNA"/>
</dbReference>